<feature type="transmembrane region" description="Helical" evidence="1">
    <location>
        <begin position="21"/>
        <end position="39"/>
    </location>
</feature>
<feature type="transmembrane region" description="Helical" evidence="1">
    <location>
        <begin position="198"/>
        <end position="216"/>
    </location>
</feature>
<feature type="transmembrane region" description="Helical" evidence="1">
    <location>
        <begin position="144"/>
        <end position="170"/>
    </location>
</feature>
<feature type="transmembrane region" description="Helical" evidence="1">
    <location>
        <begin position="103"/>
        <end position="124"/>
    </location>
</feature>
<reference evidence="3" key="1">
    <citation type="submission" date="2019-01" db="EMBL/GenBank/DDBJ databases">
        <title>Draft genome sequences of three monokaryotic isolates of the white-rot basidiomycete fungus Dichomitus squalens.</title>
        <authorList>
            <consortium name="DOE Joint Genome Institute"/>
            <person name="Lopez S.C."/>
            <person name="Andreopoulos B."/>
            <person name="Pangilinan J."/>
            <person name="Lipzen A."/>
            <person name="Riley R."/>
            <person name="Ahrendt S."/>
            <person name="Ng V."/>
            <person name="Barry K."/>
            <person name="Daum C."/>
            <person name="Grigoriev I.V."/>
            <person name="Hilden K.S."/>
            <person name="Makela M.R."/>
            <person name="de Vries R.P."/>
        </authorList>
    </citation>
    <scope>NUCLEOTIDE SEQUENCE [LARGE SCALE GENOMIC DNA]</scope>
    <source>
        <strain evidence="3">OM18370.1</strain>
    </source>
</reference>
<keyword evidence="1" id="KW-0472">Membrane</keyword>
<evidence type="ECO:0000259" key="2">
    <source>
        <dbReference type="Pfam" id="PF20151"/>
    </source>
</evidence>
<evidence type="ECO:0000256" key="1">
    <source>
        <dbReference type="SAM" id="Phobius"/>
    </source>
</evidence>
<proteinExistence type="predicted"/>
<sequence length="293" mass="32257">MDSESQAPVAIQAASIWLNRYLTILALSILYYDYLLTFGDEVAHFWGKAKMSLVSVLFVFNRYLGLLGPVPVITEFFMVLPPLDRSVILIARTYALYSRSRRVLIGLLTFAILLLAATIAAVTAKTTVVTSSAPQPETSLGCDLSLTFAHAVGWIAMLCLDTTVFILTLAKTAQMREYMHHGLFSVLFRDARIRWIDLYARVLVVAGVANLLTFLITDANRGLATTLTNALSTTLISRICLNIRDPNLHANAHLGDQMRASSTSGIDATIASQHIQLGYLRTRPTRETADYAG</sequence>
<accession>A0A4Q9N719</accession>
<dbReference type="EMBL" id="ML143388">
    <property type="protein sequence ID" value="TBU34706.1"/>
    <property type="molecule type" value="Genomic_DNA"/>
</dbReference>
<dbReference type="OrthoDB" id="3261349at2759"/>
<keyword evidence="1" id="KW-0812">Transmembrane</keyword>
<feature type="domain" description="DUF6533" evidence="2">
    <location>
        <begin position="21"/>
        <end position="67"/>
    </location>
</feature>
<evidence type="ECO:0000313" key="3">
    <source>
        <dbReference type="EMBL" id="TBU34706.1"/>
    </source>
</evidence>
<dbReference type="Proteomes" id="UP000292957">
    <property type="component" value="Unassembled WGS sequence"/>
</dbReference>
<dbReference type="AlphaFoldDB" id="A0A4Q9N719"/>
<dbReference type="Pfam" id="PF20151">
    <property type="entry name" value="DUF6533"/>
    <property type="match status" value="1"/>
</dbReference>
<protein>
    <recommendedName>
        <fullName evidence="2">DUF6533 domain-containing protein</fullName>
    </recommendedName>
</protein>
<gene>
    <name evidence="3" type="ORF">BD311DRAFT_773757</name>
</gene>
<keyword evidence="1" id="KW-1133">Transmembrane helix</keyword>
<organism evidence="3">
    <name type="scientific">Dichomitus squalens</name>
    <dbReference type="NCBI Taxonomy" id="114155"/>
    <lineage>
        <taxon>Eukaryota</taxon>
        <taxon>Fungi</taxon>
        <taxon>Dikarya</taxon>
        <taxon>Basidiomycota</taxon>
        <taxon>Agaricomycotina</taxon>
        <taxon>Agaricomycetes</taxon>
        <taxon>Polyporales</taxon>
        <taxon>Polyporaceae</taxon>
        <taxon>Dichomitus</taxon>
    </lineage>
</organism>
<dbReference type="InterPro" id="IPR045340">
    <property type="entry name" value="DUF6533"/>
</dbReference>
<name>A0A4Q9N719_9APHY</name>
<feature type="transmembrane region" description="Helical" evidence="1">
    <location>
        <begin position="59"/>
        <end position="83"/>
    </location>
</feature>